<dbReference type="SUPFAM" id="SSF88659">
    <property type="entry name" value="Sigma3 and sigma4 domains of RNA polymerase sigma factors"/>
    <property type="match status" value="1"/>
</dbReference>
<keyword evidence="3" id="KW-0731">Sigma factor</keyword>
<dbReference type="InterPro" id="IPR013324">
    <property type="entry name" value="RNA_pol_sigma_r3/r4-like"/>
</dbReference>
<sequence>MNTKNGSFDVIGQLAALRRYALSLVRNADDAEDLVNDALVKAYEHQQSFRSGGNIRSWLFSILHNAHVDALRRKKSGARRDAAAADLVDPVIDGGQEQTVRLTQLRRAFMDLPEEQRQALHLVAIEELSYQEAAEVLGIPVGTLMSRLSRARGRLREFEATDAKQSRKALPAPVAQDKNDGPVNGQAMGHSTGTSKGKDRPHATGPVNLRIVGGNDDKTP</sequence>
<dbReference type="PANTHER" id="PTHR43133:SF25">
    <property type="entry name" value="RNA POLYMERASE SIGMA FACTOR RFAY-RELATED"/>
    <property type="match status" value="1"/>
</dbReference>
<gene>
    <name evidence="8" type="ORF">GGQ71_004242</name>
</gene>
<feature type="region of interest" description="Disordered" evidence="5">
    <location>
        <begin position="159"/>
        <end position="220"/>
    </location>
</feature>
<feature type="domain" description="RNA polymerase sigma factor 70 region 4 type 2" evidence="7">
    <location>
        <begin position="104"/>
        <end position="155"/>
    </location>
</feature>
<dbReference type="InterPro" id="IPR039425">
    <property type="entry name" value="RNA_pol_sigma-70-like"/>
</dbReference>
<dbReference type="Pfam" id="PF04542">
    <property type="entry name" value="Sigma70_r2"/>
    <property type="match status" value="1"/>
</dbReference>
<evidence type="ECO:0000259" key="6">
    <source>
        <dbReference type="Pfam" id="PF04542"/>
    </source>
</evidence>
<keyword evidence="2" id="KW-0805">Transcription regulation</keyword>
<organism evidence="8 9">
    <name type="scientific">Allorhizobium taibaishanense</name>
    <dbReference type="NCBI Taxonomy" id="887144"/>
    <lineage>
        <taxon>Bacteria</taxon>
        <taxon>Pseudomonadati</taxon>
        <taxon>Pseudomonadota</taxon>
        <taxon>Alphaproteobacteria</taxon>
        <taxon>Hyphomicrobiales</taxon>
        <taxon>Rhizobiaceae</taxon>
        <taxon>Rhizobium/Agrobacterium group</taxon>
        <taxon>Allorhizobium</taxon>
    </lineage>
</organism>
<dbReference type="SUPFAM" id="SSF88946">
    <property type="entry name" value="Sigma2 domain of RNA polymerase sigma factors"/>
    <property type="match status" value="1"/>
</dbReference>
<dbReference type="CDD" id="cd06171">
    <property type="entry name" value="Sigma70_r4"/>
    <property type="match status" value="1"/>
</dbReference>
<dbReference type="Gene3D" id="1.10.1740.10">
    <property type="match status" value="1"/>
</dbReference>
<evidence type="ECO:0000256" key="2">
    <source>
        <dbReference type="ARBA" id="ARBA00023015"/>
    </source>
</evidence>
<accession>A0A7W6MW12</accession>
<dbReference type="Gene3D" id="1.10.10.10">
    <property type="entry name" value="Winged helix-like DNA-binding domain superfamily/Winged helix DNA-binding domain"/>
    <property type="match status" value="1"/>
</dbReference>
<dbReference type="InterPro" id="IPR013249">
    <property type="entry name" value="RNA_pol_sigma70_r4_t2"/>
</dbReference>
<dbReference type="InterPro" id="IPR007627">
    <property type="entry name" value="RNA_pol_sigma70_r2"/>
</dbReference>
<evidence type="ECO:0000256" key="3">
    <source>
        <dbReference type="ARBA" id="ARBA00023082"/>
    </source>
</evidence>
<comment type="caution">
    <text evidence="8">The sequence shown here is derived from an EMBL/GenBank/DDBJ whole genome shotgun (WGS) entry which is preliminary data.</text>
</comment>
<dbReference type="InterPro" id="IPR036388">
    <property type="entry name" value="WH-like_DNA-bd_sf"/>
</dbReference>
<evidence type="ECO:0000256" key="5">
    <source>
        <dbReference type="SAM" id="MobiDB-lite"/>
    </source>
</evidence>
<proteinExistence type="inferred from homology"/>
<dbReference type="InterPro" id="IPR014284">
    <property type="entry name" value="RNA_pol_sigma-70_dom"/>
</dbReference>
<reference evidence="8 9" key="1">
    <citation type="submission" date="2020-08" db="EMBL/GenBank/DDBJ databases">
        <title>Genomic Encyclopedia of Type Strains, Phase IV (KMG-IV): sequencing the most valuable type-strain genomes for metagenomic binning, comparative biology and taxonomic classification.</title>
        <authorList>
            <person name="Goeker M."/>
        </authorList>
    </citation>
    <scope>NUCLEOTIDE SEQUENCE [LARGE SCALE GENOMIC DNA]</scope>
    <source>
        <strain evidence="8 9">DSM 100021</strain>
    </source>
</reference>
<dbReference type="NCBIfam" id="TIGR02937">
    <property type="entry name" value="sigma70-ECF"/>
    <property type="match status" value="1"/>
</dbReference>
<evidence type="ECO:0000256" key="1">
    <source>
        <dbReference type="ARBA" id="ARBA00010641"/>
    </source>
</evidence>
<dbReference type="InterPro" id="IPR013325">
    <property type="entry name" value="RNA_pol_sigma_r2"/>
</dbReference>
<dbReference type="GO" id="GO:0003677">
    <property type="term" value="F:DNA binding"/>
    <property type="evidence" value="ECO:0007669"/>
    <property type="project" value="InterPro"/>
</dbReference>
<keyword evidence="4" id="KW-0804">Transcription</keyword>
<dbReference type="GO" id="GO:0016987">
    <property type="term" value="F:sigma factor activity"/>
    <property type="evidence" value="ECO:0007669"/>
    <property type="project" value="UniProtKB-KW"/>
</dbReference>
<dbReference type="PANTHER" id="PTHR43133">
    <property type="entry name" value="RNA POLYMERASE ECF-TYPE SIGMA FACTO"/>
    <property type="match status" value="1"/>
</dbReference>
<evidence type="ECO:0000313" key="9">
    <source>
        <dbReference type="Proteomes" id="UP000544107"/>
    </source>
</evidence>
<dbReference type="Proteomes" id="UP000544107">
    <property type="component" value="Unassembled WGS sequence"/>
</dbReference>
<name>A0A7W6MW12_9HYPH</name>
<protein>
    <submittedName>
        <fullName evidence="8">RNA polymerase sigma-70 factor (ECF subfamily)</fullName>
    </submittedName>
</protein>
<dbReference type="OrthoDB" id="9797134at2"/>
<dbReference type="NCBIfam" id="NF009164">
    <property type="entry name" value="PRK12511.1"/>
    <property type="match status" value="1"/>
</dbReference>
<evidence type="ECO:0000256" key="4">
    <source>
        <dbReference type="ARBA" id="ARBA00023163"/>
    </source>
</evidence>
<dbReference type="Pfam" id="PF08281">
    <property type="entry name" value="Sigma70_r4_2"/>
    <property type="match status" value="1"/>
</dbReference>
<dbReference type="EMBL" id="JACIED010000006">
    <property type="protein sequence ID" value="MBB4009945.1"/>
    <property type="molecule type" value="Genomic_DNA"/>
</dbReference>
<evidence type="ECO:0000259" key="7">
    <source>
        <dbReference type="Pfam" id="PF08281"/>
    </source>
</evidence>
<comment type="similarity">
    <text evidence="1">Belongs to the sigma-70 factor family. ECF subfamily.</text>
</comment>
<evidence type="ECO:0000313" key="8">
    <source>
        <dbReference type="EMBL" id="MBB4009945.1"/>
    </source>
</evidence>
<dbReference type="GO" id="GO:0006352">
    <property type="term" value="P:DNA-templated transcription initiation"/>
    <property type="evidence" value="ECO:0007669"/>
    <property type="project" value="InterPro"/>
</dbReference>
<feature type="domain" description="RNA polymerase sigma-70 region 2" evidence="6">
    <location>
        <begin position="16"/>
        <end position="75"/>
    </location>
</feature>
<dbReference type="AlphaFoldDB" id="A0A7W6MW12"/>